<dbReference type="Pfam" id="PF07898">
    <property type="entry name" value="DUF1676"/>
    <property type="match status" value="1"/>
</dbReference>
<evidence type="ECO:0000256" key="3">
    <source>
        <dbReference type="SAM" id="SignalP"/>
    </source>
</evidence>
<evidence type="ECO:0000313" key="4">
    <source>
        <dbReference type="EMBL" id="CAH1111147.1"/>
    </source>
</evidence>
<keyword evidence="2" id="KW-0472">Membrane</keyword>
<accession>A0A9P0CXG7</accession>
<keyword evidence="2" id="KW-0812">Transmembrane</keyword>
<dbReference type="GO" id="GO:0016020">
    <property type="term" value="C:membrane"/>
    <property type="evidence" value="ECO:0007669"/>
    <property type="project" value="TreeGrafter"/>
</dbReference>
<keyword evidence="5" id="KW-1185">Reference proteome</keyword>
<feature type="region of interest" description="Disordered" evidence="1">
    <location>
        <begin position="219"/>
        <end position="263"/>
    </location>
</feature>
<dbReference type="Proteomes" id="UP001153636">
    <property type="component" value="Chromosome 5"/>
</dbReference>
<evidence type="ECO:0000313" key="5">
    <source>
        <dbReference type="Proteomes" id="UP001153636"/>
    </source>
</evidence>
<feature type="chain" id="PRO_5040488693" evidence="3">
    <location>
        <begin position="17"/>
        <end position="280"/>
    </location>
</feature>
<protein>
    <submittedName>
        <fullName evidence="4">Uncharacterized protein</fullName>
    </submittedName>
</protein>
<dbReference type="OrthoDB" id="6622274at2759"/>
<proteinExistence type="predicted"/>
<dbReference type="PANTHER" id="PTHR21879">
    <property type="entry name" value="FI03362P-RELATED-RELATED"/>
    <property type="match status" value="1"/>
</dbReference>
<evidence type="ECO:0000256" key="2">
    <source>
        <dbReference type="SAM" id="Phobius"/>
    </source>
</evidence>
<dbReference type="InterPro" id="IPR012464">
    <property type="entry name" value="DUF1676"/>
</dbReference>
<sequence>MRKLVLVLFFVISALAQDNFESSSVQLALKIYDDCSKMDGLSVCLKKKAVTFIDRLGRMDKLALSDGIVVHKTADAPKDGPAVTEDQLDQTLPRSSDAKDEALTEMLMDKIGNFVGSRSIEVALPKISVAELIEEGRKGDFNFGGGGGGGKGKKKGGKKGGMMGGMMMLMGAKMAALIPIFIGGLFLLAKKALITAKIALLISGIIAIKKLFGSKKGGGGGGGHGGDSGWQSGGGGGGWQSGGGGGGGGWQSGGGGGGGWDKRSYNEVQSLAYNAYSPKQ</sequence>
<dbReference type="PANTHER" id="PTHR21879:SF12">
    <property type="entry name" value="OSIRIS 12"/>
    <property type="match status" value="1"/>
</dbReference>
<gene>
    <name evidence="4" type="ORF">PSYICH_LOCUS10847</name>
</gene>
<dbReference type="EMBL" id="OV651817">
    <property type="protein sequence ID" value="CAH1111147.1"/>
    <property type="molecule type" value="Genomic_DNA"/>
</dbReference>
<keyword evidence="2" id="KW-1133">Transmembrane helix</keyword>
<organism evidence="4 5">
    <name type="scientific">Psylliodes chrysocephalus</name>
    <dbReference type="NCBI Taxonomy" id="3402493"/>
    <lineage>
        <taxon>Eukaryota</taxon>
        <taxon>Metazoa</taxon>
        <taxon>Ecdysozoa</taxon>
        <taxon>Arthropoda</taxon>
        <taxon>Hexapoda</taxon>
        <taxon>Insecta</taxon>
        <taxon>Pterygota</taxon>
        <taxon>Neoptera</taxon>
        <taxon>Endopterygota</taxon>
        <taxon>Coleoptera</taxon>
        <taxon>Polyphaga</taxon>
        <taxon>Cucujiformia</taxon>
        <taxon>Chrysomeloidea</taxon>
        <taxon>Chrysomelidae</taxon>
        <taxon>Galerucinae</taxon>
        <taxon>Alticini</taxon>
        <taxon>Psylliodes</taxon>
    </lineage>
</organism>
<feature type="transmembrane region" description="Helical" evidence="2">
    <location>
        <begin position="163"/>
        <end position="188"/>
    </location>
</feature>
<name>A0A9P0CXG7_9CUCU</name>
<evidence type="ECO:0000256" key="1">
    <source>
        <dbReference type="SAM" id="MobiDB-lite"/>
    </source>
</evidence>
<feature type="signal peptide" evidence="3">
    <location>
        <begin position="1"/>
        <end position="16"/>
    </location>
</feature>
<dbReference type="AlphaFoldDB" id="A0A9P0CXG7"/>
<reference evidence="4" key="1">
    <citation type="submission" date="2022-01" db="EMBL/GenBank/DDBJ databases">
        <authorList>
            <person name="King R."/>
        </authorList>
    </citation>
    <scope>NUCLEOTIDE SEQUENCE</scope>
</reference>
<keyword evidence="3" id="KW-0732">Signal</keyword>
<feature type="compositionally biased region" description="Gly residues" evidence="1">
    <location>
        <begin position="219"/>
        <end position="259"/>
    </location>
</feature>